<sequence length="462" mass="48617">MNTESLLKDALAAEADMLGDTGDPWTGFERRERRHRNQRRARIGGAAVVVAAAVGVQAGVVPLPGWAPGITVAGFNAVLNQGPVRGSLAGDKAFLEDMRRQFKDVEDPGETWRIADRNQIQFVYAADVGDRRLVLALVPLRFGFLEDRALIWYDGEAGSPASRMTEGGRSDGGETVMTYSQRSADGPGVLVVVAPQGSTVAVSEGFRYTPDGRVEHNPADVQPAGTGLAELVLPAVKSPPETKITVTDGADILYEGGAGGGWSSNSEQRLDEFPEATVAKARNGRPFDLETLTRWANAALQDARIGADGTALTVRWTGTVNGQPAALLTVHPQGGGVLAYAFHGAAGAYRQDLRLLLPAEGADERPIAWRMRAEDGDDRTDTVIVTGPAGATRLTMQQGTAAPVQLTLDATGAATASVPPAEEAHVTAYGENGSEMGTTPVPPFEYDSGGIPGDTPKTRVVG</sequence>
<dbReference type="Proteomes" id="UP000632138">
    <property type="component" value="Unassembled WGS sequence"/>
</dbReference>
<reference evidence="2 3" key="1">
    <citation type="submission" date="2021-01" db="EMBL/GenBank/DDBJ databases">
        <title>Actinoplanes sp. nov. LDG1-06 isolated from lichen.</title>
        <authorList>
            <person name="Saeng-In P."/>
            <person name="Phongsopitanun W."/>
            <person name="Kanchanasin P."/>
            <person name="Yuki M."/>
            <person name="Kudo T."/>
            <person name="Ohkuma M."/>
            <person name="Tanasupawat S."/>
        </authorList>
    </citation>
    <scope>NUCLEOTIDE SEQUENCE [LARGE SCALE GENOMIC DNA]</scope>
    <source>
        <strain evidence="2 3">LDG1-06</strain>
    </source>
</reference>
<accession>A0ABS2ATV7</accession>
<evidence type="ECO:0000256" key="1">
    <source>
        <dbReference type="SAM" id="Phobius"/>
    </source>
</evidence>
<name>A0ABS2ATV7_9ACTN</name>
<gene>
    <name evidence="2" type="ORF">JIG36_48210</name>
</gene>
<keyword evidence="3" id="KW-1185">Reference proteome</keyword>
<proteinExistence type="predicted"/>
<evidence type="ECO:0000313" key="2">
    <source>
        <dbReference type="EMBL" id="MBM2623309.1"/>
    </source>
</evidence>
<feature type="transmembrane region" description="Helical" evidence="1">
    <location>
        <begin position="43"/>
        <end position="67"/>
    </location>
</feature>
<organism evidence="2 3">
    <name type="scientific">Paractinoplanes ovalisporus</name>
    <dbReference type="NCBI Taxonomy" id="2810368"/>
    <lineage>
        <taxon>Bacteria</taxon>
        <taxon>Bacillati</taxon>
        <taxon>Actinomycetota</taxon>
        <taxon>Actinomycetes</taxon>
        <taxon>Micromonosporales</taxon>
        <taxon>Micromonosporaceae</taxon>
        <taxon>Paractinoplanes</taxon>
    </lineage>
</organism>
<keyword evidence="1" id="KW-1133">Transmembrane helix</keyword>
<protein>
    <recommendedName>
        <fullName evidence="4">DUF4179 domain-containing protein</fullName>
    </recommendedName>
</protein>
<evidence type="ECO:0000313" key="3">
    <source>
        <dbReference type="Proteomes" id="UP000632138"/>
    </source>
</evidence>
<comment type="caution">
    <text evidence="2">The sequence shown here is derived from an EMBL/GenBank/DDBJ whole genome shotgun (WGS) entry which is preliminary data.</text>
</comment>
<dbReference type="EMBL" id="JAENHP010000034">
    <property type="protein sequence ID" value="MBM2623309.1"/>
    <property type="molecule type" value="Genomic_DNA"/>
</dbReference>
<dbReference type="RefSeq" id="WP_203383665.1">
    <property type="nucleotide sequence ID" value="NZ_JAENHP010000034.1"/>
</dbReference>
<keyword evidence="1" id="KW-0812">Transmembrane</keyword>
<keyword evidence="1" id="KW-0472">Membrane</keyword>
<evidence type="ECO:0008006" key="4">
    <source>
        <dbReference type="Google" id="ProtNLM"/>
    </source>
</evidence>